<feature type="region of interest" description="Disordered" evidence="1">
    <location>
        <begin position="216"/>
        <end position="249"/>
    </location>
</feature>
<gene>
    <name evidence="2" type="ORF">FKY71_16925</name>
</gene>
<evidence type="ECO:0000313" key="3">
    <source>
        <dbReference type="Proteomes" id="UP000315400"/>
    </source>
</evidence>
<evidence type="ECO:0000313" key="2">
    <source>
        <dbReference type="EMBL" id="TQE95907.1"/>
    </source>
</evidence>
<protein>
    <recommendedName>
        <fullName evidence="4">DUF1376 domain-containing protein</fullName>
    </recommendedName>
</protein>
<comment type="caution">
    <text evidence="2">The sequence shown here is derived from an EMBL/GenBank/DDBJ whole genome shotgun (WGS) entry which is preliminary data.</text>
</comment>
<evidence type="ECO:0008006" key="4">
    <source>
        <dbReference type="Google" id="ProtNLM"/>
    </source>
</evidence>
<feature type="region of interest" description="Disordered" evidence="1">
    <location>
        <begin position="106"/>
        <end position="149"/>
    </location>
</feature>
<dbReference type="AlphaFoldDB" id="A0A540VGM7"/>
<name>A0A540VGM7_9GAMM</name>
<organism evidence="2 3">
    <name type="scientific">Spiribacter salinus</name>
    <dbReference type="NCBI Taxonomy" id="1335746"/>
    <lineage>
        <taxon>Bacteria</taxon>
        <taxon>Pseudomonadati</taxon>
        <taxon>Pseudomonadota</taxon>
        <taxon>Gammaproteobacteria</taxon>
        <taxon>Chromatiales</taxon>
        <taxon>Ectothiorhodospiraceae</taxon>
        <taxon>Spiribacter</taxon>
    </lineage>
</organism>
<evidence type="ECO:0000256" key="1">
    <source>
        <dbReference type="SAM" id="MobiDB-lite"/>
    </source>
</evidence>
<feature type="compositionally biased region" description="Basic and acidic residues" evidence="1">
    <location>
        <begin position="140"/>
        <end position="149"/>
    </location>
</feature>
<accession>A0A540VGM7</accession>
<dbReference type="EMBL" id="VIFK01000363">
    <property type="protein sequence ID" value="TQE95907.1"/>
    <property type="molecule type" value="Genomic_DNA"/>
</dbReference>
<sequence>MTDILRIRNWSDFQHYKDRCPPWIKLHFRILSSKDWVMLDDRSRVLAVACMLIASQSDDSDLEPGEFEADEEYIKRVAYLNHDPDFKPLIKCGFLEVASGCKRLQANDTKCSPETEAETEAEKRERQRQSAPRGAAPKPKKNEVQRPNDIDEQVWSDFLAHRRQKRAKLTPTAWKPIRNQLDMGVEQGHEPNAMLAEAMSAGWQGFKFEWYLNRINGQGRNGSKPPIAQNYSQKHYEGTPDDELPESLR</sequence>
<feature type="compositionally biased region" description="Acidic residues" evidence="1">
    <location>
        <begin position="239"/>
        <end position="249"/>
    </location>
</feature>
<reference evidence="2 3" key="1">
    <citation type="submission" date="2019-06" db="EMBL/GenBank/DDBJ databases">
        <title>Metagenome assembled Genome of Spiribacter salinus SL48-SHIP from the microbial mat of Salt Lake 48 (Novosibirsk region, Russia).</title>
        <authorList>
            <person name="Shipova A."/>
            <person name="Rozanov A.S."/>
            <person name="Bryanskaya A.V."/>
            <person name="Peltek S.E."/>
        </authorList>
    </citation>
    <scope>NUCLEOTIDE SEQUENCE [LARGE SCALE GENOMIC DNA]</scope>
    <source>
        <strain evidence="2">SL48-SHIP-2</strain>
    </source>
</reference>
<proteinExistence type="predicted"/>
<dbReference type="Proteomes" id="UP000315400">
    <property type="component" value="Unassembled WGS sequence"/>
</dbReference>